<evidence type="ECO:0000256" key="4">
    <source>
        <dbReference type="ARBA" id="ARBA00022670"/>
    </source>
</evidence>
<comment type="cofactor">
    <cofactor evidence="2">
        <name>Co(2+)</name>
        <dbReference type="ChEBI" id="CHEBI:48828"/>
    </cofactor>
</comment>
<dbReference type="PANTHER" id="PTHR31120:SF6">
    <property type="entry name" value="METALLOPROTEASE TIKI HOMOLOG"/>
    <property type="match status" value="1"/>
</dbReference>
<dbReference type="InterPro" id="IPR040230">
    <property type="entry name" value="TIKI1/2-like"/>
</dbReference>
<comment type="cofactor">
    <cofactor evidence="1">
        <name>Mn(2+)</name>
        <dbReference type="ChEBI" id="CHEBI:29035"/>
    </cofactor>
</comment>
<protein>
    <submittedName>
        <fullName evidence="14">Uncharacterized conserved protein YbaP, TraB family</fullName>
    </submittedName>
</protein>
<evidence type="ECO:0000256" key="1">
    <source>
        <dbReference type="ARBA" id="ARBA00001936"/>
    </source>
</evidence>
<dbReference type="CDD" id="cd14789">
    <property type="entry name" value="Tiki"/>
    <property type="match status" value="1"/>
</dbReference>
<sequence length="1177" mass="137013">MRIYLGFLFLMISQGLFAQEENSLLWEISGNNLKKSSYLYGTMHVSQKIAFRLDDVFYEALDKSEIVALESDPDTWLDDYGKMRGSGIGFGTGFVTKGFYIYPFAIKNPSKEIVSSYLSLDDRLVNNILYRTNESSQNFEEETYLDMFIYQAGKKYSKPIRALEDLEESTALVGRANMNAMKPKPDEWLQKKMQTQDVMSLLQDAYRERNINLIDSLDQAMYTEHYLQNMLYARNKNMAARLDSLMHTAKVFAGIGAAHLPGKKGVIQLLRNMGYEVKPLTSRFTYKGRALKDSLETKTLSNEYSTRTPDDGHFSLLLPNKLYPIAEYTNTTYISPDLANGSYIMVNRIPTFTYLKKDYTYSLDDVDKLLFENIPGKILEKNKIENGTYPGLDIKNQLKNGDFQRYHIYITPLEILIFKMSGQGDYVVKHSDTIFNSISFKSLEKKRTVLFSEFHDFEIEMPSLYNFTNRKRKGNRFIEAVNPETSSYFFLKKATLNDFNFIEQDTFELKQIQNRFYQDLKLEPEYGPFDGQSLSSSAKFDPTGLNRLYLKTIIWENNYYLLGSVTKDSTEAQQYFDSFKIKKQNYTEEFKKIQDTALFFSTISPVDPPKFVENSNNYYERHKKPKPYSAYTKKSIYQNVNNEAILVTVNKAHDFLMFPNIDSVWLLRRKLYRQNTFNIIREERPKYNEKYHEINLTLTDTASTRGILIKNIVKGGLLYEVKALIDTVKPPSRFVKDFFNNFTPTDTLVGSSIVSDKTSDFFKAIRQNDSIVHDGYAFLKFNKKHADSLKYYISEFDFKDNQKYLQAHLIQKLAEMPDIDATSFFENYYARSYNNSKAQTKILQAISKNQNETSLELLLRLMSTDLPLVSSKQEIQNIFQPYLDSLPLARKLFPEILDYSAIEEYKSPIFSMLAKLKARGLIKPKSYKKYKNQILNDAKIQLKRQLGLTMDLLNEDIASSSSNNNYEILENYTVLLYPYIKESEVALFFQRLSTVNDPQIQASYVALRLKNEENPFFGHNKISASSINSLAENAETRLLLFEKLQKIGKLDFFPSNYRNQKAIAESILHKALELDPEQHSIEFVKDQKMYYPSTNYHGYYFKVKDKDNYSNNLKMFMLVFKDSDHIHSKPYYINKGFNITDINTEEEVLHLTTEEYNLKDRQRAIVNNPSIYSGFMH</sequence>
<keyword evidence="8" id="KW-0378">Hydrolase</keyword>
<evidence type="ECO:0000256" key="3">
    <source>
        <dbReference type="ARBA" id="ARBA00004479"/>
    </source>
</evidence>
<dbReference type="GO" id="GO:0046872">
    <property type="term" value="F:metal ion binding"/>
    <property type="evidence" value="ECO:0007669"/>
    <property type="project" value="UniProtKB-KW"/>
</dbReference>
<keyword evidence="5" id="KW-0812">Transmembrane</keyword>
<evidence type="ECO:0000256" key="5">
    <source>
        <dbReference type="ARBA" id="ARBA00022692"/>
    </source>
</evidence>
<reference evidence="15" key="1">
    <citation type="submission" date="2016-11" db="EMBL/GenBank/DDBJ databases">
        <authorList>
            <person name="Varghese N."/>
            <person name="Submissions S."/>
        </authorList>
    </citation>
    <scope>NUCLEOTIDE SEQUENCE [LARGE SCALE GENOMIC DNA]</scope>
    <source>
        <strain evidence="15">DSM 17539</strain>
    </source>
</reference>
<name>A0A1M4TPC1_9FLAO</name>
<evidence type="ECO:0000256" key="6">
    <source>
        <dbReference type="ARBA" id="ARBA00022723"/>
    </source>
</evidence>
<dbReference type="GO" id="GO:0004222">
    <property type="term" value="F:metalloendopeptidase activity"/>
    <property type="evidence" value="ECO:0007669"/>
    <property type="project" value="TreeGrafter"/>
</dbReference>
<keyword evidence="10" id="KW-0482">Metalloprotease</keyword>
<evidence type="ECO:0000256" key="7">
    <source>
        <dbReference type="ARBA" id="ARBA00022729"/>
    </source>
</evidence>
<keyword evidence="7 13" id="KW-0732">Signal</keyword>
<dbReference type="Pfam" id="PF01963">
    <property type="entry name" value="TraB_PrgY_gumN"/>
    <property type="match status" value="2"/>
</dbReference>
<evidence type="ECO:0000256" key="12">
    <source>
        <dbReference type="ARBA" id="ARBA00023180"/>
    </source>
</evidence>
<evidence type="ECO:0000256" key="2">
    <source>
        <dbReference type="ARBA" id="ARBA00001941"/>
    </source>
</evidence>
<evidence type="ECO:0000256" key="8">
    <source>
        <dbReference type="ARBA" id="ARBA00022801"/>
    </source>
</evidence>
<keyword evidence="4" id="KW-0645">Protease</keyword>
<dbReference type="InterPro" id="IPR002816">
    <property type="entry name" value="TraB/PrgY/GumN_fam"/>
</dbReference>
<dbReference type="GO" id="GO:0006508">
    <property type="term" value="P:proteolysis"/>
    <property type="evidence" value="ECO:0007669"/>
    <property type="project" value="UniProtKB-KW"/>
</dbReference>
<feature type="signal peptide" evidence="13">
    <location>
        <begin position="1"/>
        <end position="18"/>
    </location>
</feature>
<dbReference type="GO" id="GO:0030178">
    <property type="term" value="P:negative regulation of Wnt signaling pathway"/>
    <property type="evidence" value="ECO:0007669"/>
    <property type="project" value="InterPro"/>
</dbReference>
<keyword evidence="6" id="KW-0479">Metal-binding</keyword>
<organism evidence="14 15">
    <name type="scientific">Arenibacter palladensis</name>
    <dbReference type="NCBI Taxonomy" id="237373"/>
    <lineage>
        <taxon>Bacteria</taxon>
        <taxon>Pseudomonadati</taxon>
        <taxon>Bacteroidota</taxon>
        <taxon>Flavobacteriia</taxon>
        <taxon>Flavobacteriales</taxon>
        <taxon>Flavobacteriaceae</taxon>
        <taxon>Arenibacter</taxon>
    </lineage>
</organism>
<keyword evidence="12" id="KW-0325">Glycoprotein</keyword>
<evidence type="ECO:0000313" key="14">
    <source>
        <dbReference type="EMBL" id="SHE46340.1"/>
    </source>
</evidence>
<accession>A0A1M4TPC1</accession>
<dbReference type="EMBL" id="FQUX01000001">
    <property type="protein sequence ID" value="SHE46340.1"/>
    <property type="molecule type" value="Genomic_DNA"/>
</dbReference>
<keyword evidence="15" id="KW-1185">Reference proteome</keyword>
<evidence type="ECO:0000256" key="10">
    <source>
        <dbReference type="ARBA" id="ARBA00023049"/>
    </source>
</evidence>
<evidence type="ECO:0000256" key="13">
    <source>
        <dbReference type="SAM" id="SignalP"/>
    </source>
</evidence>
<evidence type="ECO:0000256" key="9">
    <source>
        <dbReference type="ARBA" id="ARBA00022989"/>
    </source>
</evidence>
<comment type="subcellular location">
    <subcellularLocation>
        <location evidence="3">Membrane</location>
        <topology evidence="3">Single-pass type I membrane protein</topology>
    </subcellularLocation>
</comment>
<evidence type="ECO:0000256" key="11">
    <source>
        <dbReference type="ARBA" id="ARBA00023136"/>
    </source>
</evidence>
<keyword evidence="11" id="KW-0472">Membrane</keyword>
<feature type="chain" id="PRO_5013064470" evidence="13">
    <location>
        <begin position="19"/>
        <end position="1177"/>
    </location>
</feature>
<gene>
    <name evidence="14" type="ORF">SAMN03080594_101327</name>
</gene>
<dbReference type="Proteomes" id="UP000184406">
    <property type="component" value="Unassembled WGS sequence"/>
</dbReference>
<dbReference type="OrthoDB" id="9798714at2"/>
<dbReference type="RefSeq" id="WP_072859996.1">
    <property type="nucleotide sequence ID" value="NZ_FQUX01000001.1"/>
</dbReference>
<keyword evidence="9" id="KW-1133">Transmembrane helix</keyword>
<dbReference type="GO" id="GO:0016020">
    <property type="term" value="C:membrane"/>
    <property type="evidence" value="ECO:0007669"/>
    <property type="project" value="UniProtKB-SubCell"/>
</dbReference>
<dbReference type="PANTHER" id="PTHR31120">
    <property type="entry name" value="METALLOPROTEASE TIKI"/>
    <property type="match status" value="1"/>
</dbReference>
<evidence type="ECO:0000313" key="15">
    <source>
        <dbReference type="Proteomes" id="UP000184406"/>
    </source>
</evidence>
<dbReference type="AlphaFoldDB" id="A0A1M4TPC1"/>
<proteinExistence type="predicted"/>